<sequence length="246" mass="28124">MFRWGFVLIFSLLASFAYAQQHTQEGIVYENKTHVALAGINIENLNGKFKTQTDKQGRFIIQAKMSDMLVFNGFGYKADTVVVTDLHAREFYLDPLQHMLNEVEINGKGAANSAAFFVPKDPQFHNQTMNYQRDVDRPGASGAIKGGINLRVWSNKKTENDAKKKELEAKNDKITAQIQQAFSKESIEKYVPLKDQELHSFVMRYSPDIETFTSEDFNLALYINKCYKEFVKLPAEERLKTSIFGN</sequence>
<reference evidence="3 4" key="1">
    <citation type="submission" date="2023-02" db="EMBL/GenBank/DDBJ databases">
        <title>Genome sequence of Mucilaginibacter jinjuensis strain KACC 16571.</title>
        <authorList>
            <person name="Kim S."/>
            <person name="Heo J."/>
            <person name="Kwon S.-W."/>
        </authorList>
    </citation>
    <scope>NUCLEOTIDE SEQUENCE [LARGE SCALE GENOMIC DNA]</scope>
    <source>
        <strain evidence="3 4">KACC 16571</strain>
    </source>
</reference>
<dbReference type="EMBL" id="CP117167">
    <property type="protein sequence ID" value="WCT11378.1"/>
    <property type="molecule type" value="Genomic_DNA"/>
</dbReference>
<dbReference type="Proteomes" id="UP001216139">
    <property type="component" value="Chromosome"/>
</dbReference>
<feature type="coiled-coil region" evidence="1">
    <location>
        <begin position="157"/>
        <end position="184"/>
    </location>
</feature>
<name>A0ABY7T6J1_9SPHI</name>
<evidence type="ECO:0000313" key="3">
    <source>
        <dbReference type="EMBL" id="WCT11378.1"/>
    </source>
</evidence>
<feature type="chain" id="PRO_5045937048" description="Carboxypeptidase-like protein" evidence="2">
    <location>
        <begin position="20"/>
        <end position="246"/>
    </location>
</feature>
<dbReference type="InterPro" id="IPR008969">
    <property type="entry name" value="CarboxyPept-like_regulatory"/>
</dbReference>
<proteinExistence type="predicted"/>
<dbReference type="RefSeq" id="WP_273629564.1">
    <property type="nucleotide sequence ID" value="NZ_CP117167.1"/>
</dbReference>
<keyword evidence="2" id="KW-0732">Signal</keyword>
<protein>
    <recommendedName>
        <fullName evidence="5">Carboxypeptidase-like protein</fullName>
    </recommendedName>
</protein>
<evidence type="ECO:0000256" key="2">
    <source>
        <dbReference type="SAM" id="SignalP"/>
    </source>
</evidence>
<accession>A0ABY7T6J1</accession>
<gene>
    <name evidence="3" type="ORF">PQO05_21805</name>
</gene>
<feature type="signal peptide" evidence="2">
    <location>
        <begin position="1"/>
        <end position="19"/>
    </location>
</feature>
<evidence type="ECO:0008006" key="5">
    <source>
        <dbReference type="Google" id="ProtNLM"/>
    </source>
</evidence>
<keyword evidence="1" id="KW-0175">Coiled coil</keyword>
<evidence type="ECO:0000256" key="1">
    <source>
        <dbReference type="SAM" id="Coils"/>
    </source>
</evidence>
<evidence type="ECO:0000313" key="4">
    <source>
        <dbReference type="Proteomes" id="UP001216139"/>
    </source>
</evidence>
<dbReference type="SUPFAM" id="SSF49464">
    <property type="entry name" value="Carboxypeptidase regulatory domain-like"/>
    <property type="match status" value="1"/>
</dbReference>
<keyword evidence="4" id="KW-1185">Reference proteome</keyword>
<organism evidence="3 4">
    <name type="scientific">Mucilaginibacter jinjuensis</name>
    <dbReference type="NCBI Taxonomy" id="1176721"/>
    <lineage>
        <taxon>Bacteria</taxon>
        <taxon>Pseudomonadati</taxon>
        <taxon>Bacteroidota</taxon>
        <taxon>Sphingobacteriia</taxon>
        <taxon>Sphingobacteriales</taxon>
        <taxon>Sphingobacteriaceae</taxon>
        <taxon>Mucilaginibacter</taxon>
    </lineage>
</organism>